<dbReference type="PANTHER" id="PTHR22306">
    <property type="entry name" value="CHROMOSOME 7 OPEN READING FRAME 50"/>
    <property type="match status" value="1"/>
</dbReference>
<dbReference type="EMBL" id="KV453855">
    <property type="protein sequence ID" value="ODV84819.1"/>
    <property type="molecule type" value="Genomic_DNA"/>
</dbReference>
<accession>A0A1E4SZ97</accession>
<feature type="compositionally biased region" description="Basic residues" evidence="1">
    <location>
        <begin position="59"/>
        <end position="75"/>
    </location>
</feature>
<dbReference type="Proteomes" id="UP000094801">
    <property type="component" value="Unassembled WGS sequence"/>
</dbReference>
<feature type="domain" description="WKF" evidence="2">
    <location>
        <begin position="91"/>
        <end position="149"/>
    </location>
</feature>
<keyword evidence="4" id="KW-1185">Reference proteome</keyword>
<evidence type="ECO:0000313" key="4">
    <source>
        <dbReference type="Proteomes" id="UP000094801"/>
    </source>
</evidence>
<gene>
    <name evidence="3" type="ORF">CANARDRAFT_28960</name>
</gene>
<name>A0A1E4SZ97_9ASCO</name>
<feature type="region of interest" description="Disordered" evidence="1">
    <location>
        <begin position="32"/>
        <end position="75"/>
    </location>
</feature>
<proteinExistence type="predicted"/>
<dbReference type="OrthoDB" id="10261563at2759"/>
<reference evidence="4" key="1">
    <citation type="submission" date="2016-04" db="EMBL/GenBank/DDBJ databases">
        <title>Comparative genomics of biotechnologically important yeasts.</title>
        <authorList>
            <consortium name="DOE Joint Genome Institute"/>
            <person name="Riley R."/>
            <person name="Haridas S."/>
            <person name="Wolfe K.H."/>
            <person name="Lopes M.R."/>
            <person name="Hittinger C.T."/>
            <person name="Goker M."/>
            <person name="Salamov A."/>
            <person name="Wisecaver J."/>
            <person name="Long T.M."/>
            <person name="Aerts A.L."/>
            <person name="Barry K."/>
            <person name="Choi C."/>
            <person name="Clum A."/>
            <person name="Coughlan A.Y."/>
            <person name="Deshpande S."/>
            <person name="Douglass A.P."/>
            <person name="Hanson S.J."/>
            <person name="Klenk H.-P."/>
            <person name="Labutti K."/>
            <person name="Lapidus A."/>
            <person name="Lindquist E."/>
            <person name="Lipzen A."/>
            <person name="Meier-Kolthoff J.P."/>
            <person name="Ohm R.A."/>
            <person name="Otillar R.P."/>
            <person name="Pangilinan J."/>
            <person name="Peng Y."/>
            <person name="Rokas A."/>
            <person name="Rosa C.A."/>
            <person name="Scheuner C."/>
            <person name="Sibirny A.A."/>
            <person name="Slot J.C."/>
            <person name="Stielow J.B."/>
            <person name="Sun H."/>
            <person name="Kurtzman C.P."/>
            <person name="Blackwell M."/>
            <person name="Grigoriev I.V."/>
            <person name="Jeffries T.W."/>
        </authorList>
    </citation>
    <scope>NUCLEOTIDE SEQUENCE [LARGE SCALE GENOMIC DNA]</scope>
    <source>
        <strain evidence="4">NRRL YB-2248</strain>
    </source>
</reference>
<protein>
    <recommendedName>
        <fullName evidence="2">WKF domain-containing protein</fullName>
    </recommendedName>
</protein>
<evidence type="ECO:0000313" key="3">
    <source>
        <dbReference type="EMBL" id="ODV84819.1"/>
    </source>
</evidence>
<dbReference type="InterPro" id="IPR019327">
    <property type="entry name" value="WKF"/>
</dbReference>
<organism evidence="3 4">
    <name type="scientific">[Candida] arabinofermentans NRRL YB-2248</name>
    <dbReference type="NCBI Taxonomy" id="983967"/>
    <lineage>
        <taxon>Eukaryota</taxon>
        <taxon>Fungi</taxon>
        <taxon>Dikarya</taxon>
        <taxon>Ascomycota</taxon>
        <taxon>Saccharomycotina</taxon>
        <taxon>Pichiomycetes</taxon>
        <taxon>Pichiales</taxon>
        <taxon>Pichiaceae</taxon>
        <taxon>Ogataea</taxon>
        <taxon>Ogataea/Candida clade</taxon>
    </lineage>
</organism>
<dbReference type="Pfam" id="PF10180">
    <property type="entry name" value="WKF"/>
    <property type="match status" value="1"/>
</dbReference>
<evidence type="ECO:0000259" key="2">
    <source>
        <dbReference type="Pfam" id="PF10180"/>
    </source>
</evidence>
<sequence length="267" mass="31027">MTSIPAWKKAGLKIKQITETDDPLSLTTHIESSKLTNKQNKQVKRKQQQIEDATISKIKDKKPPKRQKLPKSERKKLKLQQENVIEKDQFQYLKIYTLDKTNWKFSKQKQNWILKNIKDIPVAYIEYLNNYVLGLQGGSKDRLINDMKNVVLSYNKICEDAERLLQEASLKEQEGEGEDKVEEEKPKVKSILKNSNKEIKDTADVISKQSEYTFDYAKRAQTLYELLTNEKIKVFGDDDEGEGKKGEGEMIVEEVEVSEYVEDADFE</sequence>
<dbReference type="AlphaFoldDB" id="A0A1E4SZ97"/>
<dbReference type="PANTHER" id="PTHR22306:SF2">
    <property type="entry name" value="CHROMOSOME 7 OPEN READING FRAME 50"/>
    <property type="match status" value="1"/>
</dbReference>
<dbReference type="STRING" id="983967.A0A1E4SZ97"/>
<evidence type="ECO:0000256" key="1">
    <source>
        <dbReference type="SAM" id="MobiDB-lite"/>
    </source>
</evidence>